<dbReference type="Pfam" id="PF22422">
    <property type="entry name" value="MGH1-like_GH"/>
    <property type="match status" value="1"/>
</dbReference>
<protein>
    <recommendedName>
        <fullName evidence="1">Mannosylglycerate hydrolase MGH1-like glycoside hydrolase domain-containing protein</fullName>
    </recommendedName>
</protein>
<accession>A0A2Z2KYZ6</accession>
<evidence type="ECO:0000313" key="2">
    <source>
        <dbReference type="EMBL" id="ASA25998.1"/>
    </source>
</evidence>
<dbReference type="InterPro" id="IPR054491">
    <property type="entry name" value="MGH1-like_GH"/>
</dbReference>
<evidence type="ECO:0000313" key="3">
    <source>
        <dbReference type="Proteomes" id="UP000249890"/>
    </source>
</evidence>
<reference evidence="2 3" key="1">
    <citation type="submission" date="2017-06" db="EMBL/GenBank/DDBJ databases">
        <title>Complete genome sequence of Paenibacillus donghaensis KCTC 13049T isolated from East Sea sediment, South Korea.</title>
        <authorList>
            <person name="Jung B.K."/>
            <person name="Hong S.-J."/>
            <person name="Shin J.-H."/>
        </authorList>
    </citation>
    <scope>NUCLEOTIDE SEQUENCE [LARGE SCALE GENOMIC DNA]</scope>
    <source>
        <strain evidence="2 3">KCTC 13049</strain>
    </source>
</reference>
<evidence type="ECO:0000259" key="1">
    <source>
        <dbReference type="Pfam" id="PF22422"/>
    </source>
</evidence>
<dbReference type="RefSeq" id="WP_087919957.1">
    <property type="nucleotide sequence ID" value="NZ_CP021780.1"/>
</dbReference>
<dbReference type="EMBL" id="CP021780">
    <property type="protein sequence ID" value="ASA25998.1"/>
    <property type="molecule type" value="Genomic_DNA"/>
</dbReference>
<dbReference type="KEGG" id="pdh:B9T62_37990"/>
<dbReference type="SUPFAM" id="SSF48208">
    <property type="entry name" value="Six-hairpin glycosidases"/>
    <property type="match status" value="1"/>
</dbReference>
<dbReference type="AlphaFoldDB" id="A0A2Z2KYZ6"/>
<feature type="domain" description="Mannosylglycerate hydrolase MGH1-like glycoside hydrolase" evidence="1">
    <location>
        <begin position="91"/>
        <end position="404"/>
    </location>
</feature>
<proteinExistence type="predicted"/>
<dbReference type="Gene3D" id="1.50.10.10">
    <property type="match status" value="1"/>
</dbReference>
<keyword evidence="3" id="KW-1185">Reference proteome</keyword>
<gene>
    <name evidence="2" type="ORF">B9T62_37990</name>
</gene>
<dbReference type="Proteomes" id="UP000249890">
    <property type="component" value="Chromosome"/>
</dbReference>
<dbReference type="InterPro" id="IPR008928">
    <property type="entry name" value="6-hairpin_glycosidase_sf"/>
</dbReference>
<organism evidence="2 3">
    <name type="scientific">Paenibacillus donghaensis</name>
    <dbReference type="NCBI Taxonomy" id="414771"/>
    <lineage>
        <taxon>Bacteria</taxon>
        <taxon>Bacillati</taxon>
        <taxon>Bacillota</taxon>
        <taxon>Bacilli</taxon>
        <taxon>Bacillales</taxon>
        <taxon>Paenibacillaceae</taxon>
        <taxon>Paenibacillus</taxon>
    </lineage>
</organism>
<name>A0A2Z2KYZ6_9BACL</name>
<dbReference type="InterPro" id="IPR012341">
    <property type="entry name" value="6hp_glycosidase-like_sf"/>
</dbReference>
<sequence length="554" mass="62428">MKELLDRLRSIDTAAVIGELKKSSDEGVLEEWLNSGVKFAASSGSLEKVYYSAVKKLLDCIVSVHERAPVLHEGGAYLGTWLESTGTINAELLSRYMPNVAQATFRLFAEYRREDGLLPYKITDKGPAYRQIQMVTPLARSVWNHYSLNGQDAEFLREMYQAMAGFDEWLEQYRNTRGSGCVEAFCTFDTGHDLSPRFWHIPDTPHRDDPRRFSPESPVLPLLAPDLTANVYCQRKYMARMADILGEDGSFWERKAAQSLDSLFQYCYDETDEFFYDLDRNDRFVRVQSDVLLRVLACEVGDRGLFDSALKRYLLNTAKFFAKYPLTSIAMDDPRFDPSSAYNSWAGTTNFLTLIRTPHAFEAHGRYVELTWIITPILNAMARMKNFAQTISPWTGTEGYTDTYSPAILCVLDFVERTCGILPAPEGELWFTGLVPYSMDHGEELASVTAYARIVDGVSYELVNTREGAMLYREGHVHIGFPYGTRAVTDRAGNLKALVGMMAQPAQGLVQWEGKTYTVAVKGNEQLFFTIGGFEAGPDIGVIAPTYDSGHWGR</sequence>
<dbReference type="OrthoDB" id="7936679at2"/>
<dbReference type="GO" id="GO:0005975">
    <property type="term" value="P:carbohydrate metabolic process"/>
    <property type="evidence" value="ECO:0007669"/>
    <property type="project" value="InterPro"/>
</dbReference>